<keyword evidence="4" id="KW-1185">Reference proteome</keyword>
<dbReference type="SUPFAM" id="SSF53474">
    <property type="entry name" value="alpha/beta-Hydrolases"/>
    <property type="match status" value="1"/>
</dbReference>
<gene>
    <name evidence="3" type="ORF">FV139_12855</name>
</gene>
<dbReference type="GO" id="GO:0052689">
    <property type="term" value="F:carboxylic ester hydrolase activity"/>
    <property type="evidence" value="ECO:0007669"/>
    <property type="project" value="TreeGrafter"/>
</dbReference>
<evidence type="ECO:0000259" key="2">
    <source>
        <dbReference type="Pfam" id="PF12697"/>
    </source>
</evidence>
<protein>
    <submittedName>
        <fullName evidence="3">Alpha/beta hydrolase</fullName>
    </submittedName>
</protein>
<dbReference type="PANTHER" id="PTHR46118:SF4">
    <property type="entry name" value="PROTEIN ABHD11"/>
    <property type="match status" value="1"/>
</dbReference>
<dbReference type="RefSeq" id="WP_148068853.1">
    <property type="nucleotide sequence ID" value="NZ_VRZA01000004.1"/>
</dbReference>
<dbReference type="EMBL" id="VRZA01000004">
    <property type="protein sequence ID" value="TXS92850.1"/>
    <property type="molecule type" value="Genomic_DNA"/>
</dbReference>
<evidence type="ECO:0000256" key="1">
    <source>
        <dbReference type="ARBA" id="ARBA00022801"/>
    </source>
</evidence>
<dbReference type="Gene3D" id="3.40.50.1820">
    <property type="entry name" value="alpha/beta hydrolase"/>
    <property type="match status" value="1"/>
</dbReference>
<comment type="caution">
    <text evidence="3">The sequence shown here is derived from an EMBL/GenBank/DDBJ whole genome shotgun (WGS) entry which is preliminary data.</text>
</comment>
<dbReference type="Pfam" id="PF12697">
    <property type="entry name" value="Abhydrolase_6"/>
    <property type="match status" value="1"/>
</dbReference>
<keyword evidence="1 3" id="KW-0378">Hydrolase</keyword>
<organism evidence="3 4">
    <name type="scientific">Parahaliea maris</name>
    <dbReference type="NCBI Taxonomy" id="2716870"/>
    <lineage>
        <taxon>Bacteria</taxon>
        <taxon>Pseudomonadati</taxon>
        <taxon>Pseudomonadota</taxon>
        <taxon>Gammaproteobacteria</taxon>
        <taxon>Cellvibrionales</taxon>
        <taxon>Halieaceae</taxon>
        <taxon>Parahaliea</taxon>
    </lineage>
</organism>
<evidence type="ECO:0000313" key="3">
    <source>
        <dbReference type="EMBL" id="TXS92850.1"/>
    </source>
</evidence>
<dbReference type="Proteomes" id="UP000321039">
    <property type="component" value="Unassembled WGS sequence"/>
</dbReference>
<reference evidence="3 4" key="1">
    <citation type="submission" date="2019-08" db="EMBL/GenBank/DDBJ databases">
        <title>Parahaliea maris sp. nov., isolated from the surface seawater.</title>
        <authorList>
            <person name="Liu Y."/>
        </authorList>
    </citation>
    <scope>NUCLEOTIDE SEQUENCE [LARGE SCALE GENOMIC DNA]</scope>
    <source>
        <strain evidence="3 4">HSLHS9</strain>
    </source>
</reference>
<dbReference type="AlphaFoldDB" id="A0A5C8ZZ99"/>
<evidence type="ECO:0000313" key="4">
    <source>
        <dbReference type="Proteomes" id="UP000321039"/>
    </source>
</evidence>
<name>A0A5C8ZZ99_9GAMM</name>
<sequence length="277" mass="30827">MKDRLESFGGRGAPLVFAHANGYPPGAYRQLLEPLTRHCTVSGYLHRPLWQDAAQQPAPARANWRQFAADLVDTLGRSYDQPVWMVGHSLGAVVSMLAAVKAPQLFRGLILLDPVFLPSREAVGLALTPVKGLRKMPMIRKTLLRPSRFRDQQAAFDFHRGKRAFSGMTDETLWDYIRAGTRPGSSGEFELAWSPGWEAAVYSSVPLVWPRLMRLQVPTLGLRGETSDILRPPAMRRWARLQPAAELESCTGGHLFPLEYPQQTAARITRFLAGQGG</sequence>
<feature type="domain" description="AB hydrolase-1" evidence="2">
    <location>
        <begin position="15"/>
        <end position="266"/>
    </location>
</feature>
<dbReference type="InterPro" id="IPR029058">
    <property type="entry name" value="AB_hydrolase_fold"/>
</dbReference>
<dbReference type="PANTHER" id="PTHR46118">
    <property type="entry name" value="PROTEIN ABHD11"/>
    <property type="match status" value="1"/>
</dbReference>
<proteinExistence type="predicted"/>
<accession>A0A5C8ZZ99</accession>
<dbReference type="InterPro" id="IPR000073">
    <property type="entry name" value="AB_hydrolase_1"/>
</dbReference>